<dbReference type="NCBIfam" id="TIGR00613">
    <property type="entry name" value="reco"/>
    <property type="match status" value="1"/>
</dbReference>
<dbReference type="GO" id="GO:0006302">
    <property type="term" value="P:double-strand break repair"/>
    <property type="evidence" value="ECO:0007669"/>
    <property type="project" value="TreeGrafter"/>
</dbReference>
<protein>
    <submittedName>
        <fullName evidence="5">DNA repair protein RecO</fullName>
    </submittedName>
</protein>
<accession>A0A1F7GGY1</accession>
<evidence type="ECO:0000313" key="5">
    <source>
        <dbReference type="EMBL" id="OGK18220.1"/>
    </source>
</evidence>
<evidence type="ECO:0000256" key="1">
    <source>
        <dbReference type="ARBA" id="ARBA00022763"/>
    </source>
</evidence>
<comment type="caution">
    <text evidence="5">The sequence shown here is derived from an EMBL/GenBank/DDBJ whole genome shotgun (WGS) entry which is preliminary data.</text>
</comment>
<dbReference type="EMBL" id="MFZH01000034">
    <property type="protein sequence ID" value="OGK18220.1"/>
    <property type="molecule type" value="Genomic_DNA"/>
</dbReference>
<dbReference type="SUPFAM" id="SSF50249">
    <property type="entry name" value="Nucleic acid-binding proteins"/>
    <property type="match status" value="1"/>
</dbReference>
<dbReference type="InterPro" id="IPR022572">
    <property type="entry name" value="DNA_rep/recomb_RecO_N"/>
</dbReference>
<keyword evidence="1" id="KW-0227">DNA damage</keyword>
<dbReference type="PANTHER" id="PTHR33991">
    <property type="entry name" value="DNA REPAIR PROTEIN RECO"/>
    <property type="match status" value="1"/>
</dbReference>
<dbReference type="PANTHER" id="PTHR33991:SF1">
    <property type="entry name" value="DNA REPAIR PROTEIN RECO"/>
    <property type="match status" value="1"/>
</dbReference>
<dbReference type="Proteomes" id="UP000176850">
    <property type="component" value="Unassembled WGS sequence"/>
</dbReference>
<keyword evidence="3" id="KW-0234">DNA repair</keyword>
<evidence type="ECO:0000256" key="2">
    <source>
        <dbReference type="ARBA" id="ARBA00023172"/>
    </source>
</evidence>
<keyword evidence="2" id="KW-0233">DNA recombination</keyword>
<organism evidence="5 6">
    <name type="scientific">Candidatus Roizmanbacteria bacterium RIFCSPHIGHO2_01_FULL_39_24</name>
    <dbReference type="NCBI Taxonomy" id="1802032"/>
    <lineage>
        <taxon>Bacteria</taxon>
        <taxon>Candidatus Roizmaniibacteriota</taxon>
    </lineage>
</organism>
<name>A0A1F7GGY1_9BACT</name>
<dbReference type="Gene3D" id="2.40.50.140">
    <property type="entry name" value="Nucleic acid-binding proteins"/>
    <property type="match status" value="1"/>
</dbReference>
<dbReference type="InterPro" id="IPR012340">
    <property type="entry name" value="NA-bd_OB-fold"/>
</dbReference>
<feature type="domain" description="DNA replication/recombination mediator RecO N-terminal" evidence="4">
    <location>
        <begin position="4"/>
        <end position="79"/>
    </location>
</feature>
<evidence type="ECO:0000256" key="3">
    <source>
        <dbReference type="ARBA" id="ARBA00023204"/>
    </source>
</evidence>
<gene>
    <name evidence="5" type="ORF">A2799_03520</name>
</gene>
<dbReference type="GO" id="GO:0006310">
    <property type="term" value="P:DNA recombination"/>
    <property type="evidence" value="ECO:0007669"/>
    <property type="project" value="UniProtKB-KW"/>
</dbReference>
<evidence type="ECO:0000313" key="6">
    <source>
        <dbReference type="Proteomes" id="UP000176850"/>
    </source>
</evidence>
<evidence type="ECO:0000259" key="4">
    <source>
        <dbReference type="Pfam" id="PF11967"/>
    </source>
</evidence>
<sequence length="179" mass="20429">MARYAKDRGFVIKKTPLMGDNVLITLFSMDRGKHIAKAYGLKKIKSRRASHVETGNLINFSSYEKSGYATLGQTELIYGYSKVRRSEIKLQLLFVYLFVLNKILPENQPEPALFSITTDFFKSLNNKSDFGMNDMLGFFRDLMLAGGFLSQEKLVSRSFDTLAYVEEVVGSKIDFRYLS</sequence>
<proteinExistence type="predicted"/>
<reference evidence="5 6" key="1">
    <citation type="journal article" date="2016" name="Nat. Commun.">
        <title>Thousands of microbial genomes shed light on interconnected biogeochemical processes in an aquifer system.</title>
        <authorList>
            <person name="Anantharaman K."/>
            <person name="Brown C.T."/>
            <person name="Hug L.A."/>
            <person name="Sharon I."/>
            <person name="Castelle C.J."/>
            <person name="Probst A.J."/>
            <person name="Thomas B.C."/>
            <person name="Singh A."/>
            <person name="Wilkins M.J."/>
            <person name="Karaoz U."/>
            <person name="Brodie E.L."/>
            <person name="Williams K.H."/>
            <person name="Hubbard S.S."/>
            <person name="Banfield J.F."/>
        </authorList>
    </citation>
    <scope>NUCLEOTIDE SEQUENCE [LARGE SCALE GENOMIC DNA]</scope>
</reference>
<dbReference type="InterPro" id="IPR003717">
    <property type="entry name" value="RecO"/>
</dbReference>
<dbReference type="Pfam" id="PF11967">
    <property type="entry name" value="RecO_N"/>
    <property type="match status" value="1"/>
</dbReference>
<dbReference type="GO" id="GO:0043590">
    <property type="term" value="C:bacterial nucleoid"/>
    <property type="evidence" value="ECO:0007669"/>
    <property type="project" value="TreeGrafter"/>
</dbReference>
<dbReference type="AlphaFoldDB" id="A0A1F7GGY1"/>